<dbReference type="Gene3D" id="3.30.1510.10">
    <property type="entry name" value="Domain 2, N(10)-formyltetrahydrofolate synthetase"/>
    <property type="match status" value="1"/>
</dbReference>
<dbReference type="PROSITE" id="PS00722">
    <property type="entry name" value="FTHFS_2"/>
    <property type="match status" value="1"/>
</dbReference>
<dbReference type="STRING" id="1837282.A6F49_00595"/>
<dbReference type="Gene3D" id="3.10.410.10">
    <property type="entry name" value="Formyltetrahydrofolate synthetase, domain 3"/>
    <property type="match status" value="1"/>
</dbReference>
<dbReference type="EC" id="6.3.4.3" evidence="8"/>
<evidence type="ECO:0000256" key="2">
    <source>
        <dbReference type="ARBA" id="ARBA00022563"/>
    </source>
</evidence>
<feature type="binding site" evidence="8">
    <location>
        <begin position="62"/>
        <end position="69"/>
    </location>
    <ligand>
        <name>ATP</name>
        <dbReference type="ChEBI" id="CHEBI:30616"/>
    </ligand>
</feature>
<proteinExistence type="inferred from homology"/>
<dbReference type="FunFam" id="3.10.410.10:FF:000001">
    <property type="entry name" value="Putative formate--tetrahydrofolate ligase"/>
    <property type="match status" value="1"/>
</dbReference>
<dbReference type="HAMAP" id="MF_01543">
    <property type="entry name" value="FTHFS"/>
    <property type="match status" value="1"/>
</dbReference>
<keyword evidence="3 8" id="KW-0436">Ligase</keyword>
<comment type="pathway">
    <text evidence="1 8">One-carbon metabolism; tetrahydrofolate interconversion.</text>
</comment>
<reference evidence="9 10" key="1">
    <citation type="submission" date="2016-04" db="EMBL/GenBank/DDBJ databases">
        <title>First whole genome shotgun sequence of the bacterium Enteractinococcus sp. strain UASWS1574.</title>
        <authorList>
            <person name="Crovadore J."/>
            <person name="Chablais R."/>
            <person name="Lefort F."/>
        </authorList>
    </citation>
    <scope>NUCLEOTIDE SEQUENCE [LARGE SCALE GENOMIC DNA]</scope>
    <source>
        <strain evidence="9 10">UASWS1574</strain>
    </source>
</reference>
<evidence type="ECO:0000256" key="4">
    <source>
        <dbReference type="ARBA" id="ARBA00022741"/>
    </source>
</evidence>
<sequence>MNDAEISLAAELKPIADIAATVKISEDALIPYGHYMAKVDTQKIQRSGKRGKLILVTGTSPTPAGEGKSTVSVGLSDALNLVGSKTMVALREPSLGPVFGMKGGATGGGYAQVVPMENINLHFTGDFHAITSAHNLLCNLVDNHINHGNDLGIDPRTVRIKRVLDMNDRNLRNVVIGLGGRASGSPREDGFEITVASETMAVFCLSRDLDDLKERLSRIVVAETYDRQPVTAAQLGPNGAQGGMAILLRDAMRPNLVQSIGGTPALIHGGPFANIAHGANSVIATNTALDLADTVVTEAGFGADLGGEKFVNITGPAGGFAAAAVTVVSTVRSLKYNGGLSVAEVNKPGDDRAGHIQAMERGSENLARHLQNVKSWGAPVVVAINQFPQDTEEELQWVKDFCAQHGVHAEVVSVWANGGEGARALAEHLVEVLNDSDDTVQPMFTPETGIRERITHIVKHVYGGDGVDFSATAERQLQQLEAAGQDKLPVCMAKTQYSFSDDPKALGAPCDFRVTVRELNVRAGAGFVVALTGAMMTMPGLPADPASDNMDVDEHGNIVGLF</sequence>
<evidence type="ECO:0000313" key="9">
    <source>
        <dbReference type="EMBL" id="OAV53836.1"/>
    </source>
</evidence>
<evidence type="ECO:0000256" key="5">
    <source>
        <dbReference type="ARBA" id="ARBA00022840"/>
    </source>
</evidence>
<dbReference type="FunFam" id="3.30.1510.10:FF:000001">
    <property type="entry name" value="Formate--tetrahydrofolate ligase"/>
    <property type="match status" value="1"/>
</dbReference>
<evidence type="ECO:0000256" key="7">
    <source>
        <dbReference type="ARBA" id="ARBA00061363"/>
    </source>
</evidence>
<keyword evidence="5 8" id="KW-0067">ATP-binding</keyword>
<organism evidence="9 10">
    <name type="scientific">Enteractinococcus helveticum</name>
    <dbReference type="NCBI Taxonomy" id="1837282"/>
    <lineage>
        <taxon>Bacteria</taxon>
        <taxon>Bacillati</taxon>
        <taxon>Actinomycetota</taxon>
        <taxon>Actinomycetes</taxon>
        <taxon>Micrococcales</taxon>
        <taxon>Micrococcaceae</taxon>
    </lineage>
</organism>
<dbReference type="InterPro" id="IPR020628">
    <property type="entry name" value="Formate_THF_ligase_CS"/>
</dbReference>
<gene>
    <name evidence="8" type="primary">fhs</name>
    <name evidence="9" type="ORF">A6F49_00595</name>
</gene>
<dbReference type="GO" id="GO:0005524">
    <property type="term" value="F:ATP binding"/>
    <property type="evidence" value="ECO:0007669"/>
    <property type="project" value="UniProtKB-UniRule"/>
</dbReference>
<name>A0A1B7LVJ2_9MICC</name>
<dbReference type="AlphaFoldDB" id="A0A1B7LVJ2"/>
<dbReference type="GO" id="GO:0035999">
    <property type="term" value="P:tetrahydrofolate interconversion"/>
    <property type="evidence" value="ECO:0007669"/>
    <property type="project" value="UniProtKB-UniRule"/>
</dbReference>
<protein>
    <recommendedName>
        <fullName evidence="8">Formate--tetrahydrofolate ligase</fullName>
        <ecNumber evidence="8">6.3.4.3</ecNumber>
    </recommendedName>
    <alternativeName>
        <fullName evidence="8">Formyltetrahydrofolate synthetase</fullName>
        <shortName evidence="8">FHS</shortName>
        <shortName evidence="8">FTHFS</shortName>
    </alternativeName>
</protein>
<dbReference type="OrthoDB" id="9761733at2"/>
<keyword evidence="10" id="KW-1185">Reference proteome</keyword>
<dbReference type="RefSeq" id="WP_043055364.1">
    <property type="nucleotide sequence ID" value="NZ_LXEY01000104.1"/>
</dbReference>
<dbReference type="SUPFAM" id="SSF52540">
    <property type="entry name" value="P-loop containing nucleoside triphosphate hydrolases"/>
    <property type="match status" value="1"/>
</dbReference>
<evidence type="ECO:0000256" key="6">
    <source>
        <dbReference type="ARBA" id="ARBA00049033"/>
    </source>
</evidence>
<evidence type="ECO:0000256" key="8">
    <source>
        <dbReference type="HAMAP-Rule" id="MF_01543"/>
    </source>
</evidence>
<keyword evidence="4 8" id="KW-0547">Nucleotide-binding</keyword>
<evidence type="ECO:0000256" key="1">
    <source>
        <dbReference type="ARBA" id="ARBA00004777"/>
    </source>
</evidence>
<dbReference type="GO" id="GO:0004329">
    <property type="term" value="F:formate-tetrahydrofolate ligase activity"/>
    <property type="evidence" value="ECO:0007669"/>
    <property type="project" value="UniProtKB-UniRule"/>
</dbReference>
<comment type="similarity">
    <text evidence="7 8">Belongs to the formate--tetrahydrofolate ligase family.</text>
</comment>
<dbReference type="CDD" id="cd00477">
    <property type="entry name" value="FTHFS"/>
    <property type="match status" value="1"/>
</dbReference>
<dbReference type="NCBIfam" id="NF010030">
    <property type="entry name" value="PRK13505.1"/>
    <property type="match status" value="1"/>
</dbReference>
<dbReference type="UniPathway" id="UPA00193"/>
<dbReference type="Gene3D" id="3.40.50.300">
    <property type="entry name" value="P-loop containing nucleotide triphosphate hydrolases"/>
    <property type="match status" value="1"/>
</dbReference>
<dbReference type="PROSITE" id="PS00721">
    <property type="entry name" value="FTHFS_1"/>
    <property type="match status" value="1"/>
</dbReference>
<keyword evidence="2 8" id="KW-0554">One-carbon metabolism</keyword>
<dbReference type="EMBL" id="LXEY01000104">
    <property type="protein sequence ID" value="OAV53836.1"/>
    <property type="molecule type" value="Genomic_DNA"/>
</dbReference>
<dbReference type="Proteomes" id="UP000078292">
    <property type="component" value="Unassembled WGS sequence"/>
</dbReference>
<dbReference type="Pfam" id="PF01268">
    <property type="entry name" value="FTHFS"/>
    <property type="match status" value="1"/>
</dbReference>
<dbReference type="InterPro" id="IPR000559">
    <property type="entry name" value="Formate_THF_ligase"/>
</dbReference>
<accession>A0A1B7LVJ2</accession>
<evidence type="ECO:0000256" key="3">
    <source>
        <dbReference type="ARBA" id="ARBA00022598"/>
    </source>
</evidence>
<evidence type="ECO:0000313" key="10">
    <source>
        <dbReference type="Proteomes" id="UP000078292"/>
    </source>
</evidence>
<comment type="caution">
    <text evidence="9">The sequence shown here is derived from an EMBL/GenBank/DDBJ whole genome shotgun (WGS) entry which is preliminary data.</text>
</comment>
<comment type="catalytic activity">
    <reaction evidence="6 8">
        <text>(6S)-5,6,7,8-tetrahydrofolate + formate + ATP = (6R)-10-formyltetrahydrofolate + ADP + phosphate</text>
        <dbReference type="Rhea" id="RHEA:20221"/>
        <dbReference type="ChEBI" id="CHEBI:15740"/>
        <dbReference type="ChEBI" id="CHEBI:30616"/>
        <dbReference type="ChEBI" id="CHEBI:43474"/>
        <dbReference type="ChEBI" id="CHEBI:57453"/>
        <dbReference type="ChEBI" id="CHEBI:195366"/>
        <dbReference type="ChEBI" id="CHEBI:456216"/>
        <dbReference type="EC" id="6.3.4.3"/>
    </reaction>
</comment>
<dbReference type="InterPro" id="IPR027417">
    <property type="entry name" value="P-loop_NTPase"/>
</dbReference>